<organism evidence="1 2">
    <name type="scientific">Neorhizobium huautlense</name>
    <dbReference type="NCBI Taxonomy" id="67774"/>
    <lineage>
        <taxon>Bacteria</taxon>
        <taxon>Pseudomonadati</taxon>
        <taxon>Pseudomonadota</taxon>
        <taxon>Alphaproteobacteria</taxon>
        <taxon>Hyphomicrobiales</taxon>
        <taxon>Rhizobiaceae</taxon>
        <taxon>Rhizobium/Agrobacterium group</taxon>
        <taxon>Neorhizobium</taxon>
    </lineage>
</organism>
<evidence type="ECO:0000313" key="1">
    <source>
        <dbReference type="EMBL" id="MDP9836613.1"/>
    </source>
</evidence>
<dbReference type="EMBL" id="JAUSRF010000004">
    <property type="protein sequence ID" value="MDP9836613.1"/>
    <property type="molecule type" value="Genomic_DNA"/>
</dbReference>
<gene>
    <name evidence="1" type="ORF">J2T09_001358</name>
</gene>
<comment type="caution">
    <text evidence="1">The sequence shown here is derived from an EMBL/GenBank/DDBJ whole genome shotgun (WGS) entry which is preliminary data.</text>
</comment>
<accession>A0ABT9PR41</accession>
<evidence type="ECO:0000313" key="2">
    <source>
        <dbReference type="Proteomes" id="UP001241472"/>
    </source>
</evidence>
<protein>
    <submittedName>
        <fullName evidence="1">Uncharacterized protein</fullName>
    </submittedName>
</protein>
<reference evidence="1 2" key="1">
    <citation type="submission" date="2023-07" db="EMBL/GenBank/DDBJ databases">
        <title>Sorghum-associated microbial communities from plants grown in Nebraska, USA.</title>
        <authorList>
            <person name="Schachtman D."/>
        </authorList>
    </citation>
    <scope>NUCLEOTIDE SEQUENCE [LARGE SCALE GENOMIC DNA]</scope>
    <source>
        <strain evidence="1 2">DS1307</strain>
    </source>
</reference>
<proteinExistence type="predicted"/>
<dbReference type="Proteomes" id="UP001241472">
    <property type="component" value="Unassembled WGS sequence"/>
</dbReference>
<sequence>MLVVLVTAAIGLSLLAELVLTVDIDEAKGI</sequence>
<name>A0ABT9PR41_9HYPH</name>
<keyword evidence="2" id="KW-1185">Reference proteome</keyword>